<dbReference type="Proteomes" id="UP000789572">
    <property type="component" value="Unassembled WGS sequence"/>
</dbReference>
<reference evidence="1" key="1">
    <citation type="submission" date="2021-06" db="EMBL/GenBank/DDBJ databases">
        <authorList>
            <person name="Kallberg Y."/>
            <person name="Tangrot J."/>
            <person name="Rosling A."/>
        </authorList>
    </citation>
    <scope>NUCLEOTIDE SEQUENCE</scope>
    <source>
        <strain evidence="1">IA702</strain>
    </source>
</reference>
<protein>
    <submittedName>
        <fullName evidence="1">2514_t:CDS:1</fullName>
    </submittedName>
</protein>
<dbReference type="OrthoDB" id="422574at2759"/>
<evidence type="ECO:0000313" key="2">
    <source>
        <dbReference type="Proteomes" id="UP000789572"/>
    </source>
</evidence>
<sequence>MSQNGGLDSMLDQAYHFLKETPEQITYNIRRYYKKTQRLLSMLKTG</sequence>
<dbReference type="Gene3D" id="1.20.1050.10">
    <property type="match status" value="1"/>
</dbReference>
<keyword evidence="2" id="KW-1185">Reference proteome</keyword>
<evidence type="ECO:0000313" key="1">
    <source>
        <dbReference type="EMBL" id="CAG8648857.1"/>
    </source>
</evidence>
<name>A0A9N9H4T4_9GLOM</name>
<accession>A0A9N9H4T4</accession>
<proteinExistence type="predicted"/>
<dbReference type="EMBL" id="CAJVPJ010004135">
    <property type="protein sequence ID" value="CAG8648857.1"/>
    <property type="molecule type" value="Genomic_DNA"/>
</dbReference>
<gene>
    <name evidence="1" type="ORF">POCULU_LOCUS9837</name>
</gene>
<organism evidence="1 2">
    <name type="scientific">Paraglomus occultum</name>
    <dbReference type="NCBI Taxonomy" id="144539"/>
    <lineage>
        <taxon>Eukaryota</taxon>
        <taxon>Fungi</taxon>
        <taxon>Fungi incertae sedis</taxon>
        <taxon>Mucoromycota</taxon>
        <taxon>Glomeromycotina</taxon>
        <taxon>Glomeromycetes</taxon>
        <taxon>Paraglomerales</taxon>
        <taxon>Paraglomeraceae</taxon>
        <taxon>Paraglomus</taxon>
    </lineage>
</organism>
<comment type="caution">
    <text evidence="1">The sequence shown here is derived from an EMBL/GenBank/DDBJ whole genome shotgun (WGS) entry which is preliminary data.</text>
</comment>
<dbReference type="AlphaFoldDB" id="A0A9N9H4T4"/>